<accession>A0A4S4LHE9</accession>
<protein>
    <recommendedName>
        <fullName evidence="6">FAD/NAD(P)-binding domain-containing protein</fullName>
    </recommendedName>
</protein>
<organism evidence="4 5">
    <name type="scientific">Phellinidium pouzarii</name>
    <dbReference type="NCBI Taxonomy" id="167371"/>
    <lineage>
        <taxon>Eukaryota</taxon>
        <taxon>Fungi</taxon>
        <taxon>Dikarya</taxon>
        <taxon>Basidiomycota</taxon>
        <taxon>Agaricomycotina</taxon>
        <taxon>Agaricomycetes</taxon>
        <taxon>Hymenochaetales</taxon>
        <taxon>Hymenochaetaceae</taxon>
        <taxon>Phellinidium</taxon>
    </lineage>
</organism>
<dbReference type="Pfam" id="PF13450">
    <property type="entry name" value="NAD_binding_8"/>
    <property type="match status" value="1"/>
</dbReference>
<evidence type="ECO:0000313" key="4">
    <source>
        <dbReference type="EMBL" id="THH10708.1"/>
    </source>
</evidence>
<dbReference type="EMBL" id="SGPK01000029">
    <property type="protein sequence ID" value="THH10708.1"/>
    <property type="molecule type" value="Genomic_DNA"/>
</dbReference>
<dbReference type="AlphaFoldDB" id="A0A4S4LHE9"/>
<sequence length="488" mass="54950">MYSYSKEQPRVAIIGGGIAGISTAVALKRQLSFTNFLIYEKGSDIGGTWRDNTYPGCSSDIAGHWYSLSSDRNPNWSSYLVYQPEILAYWKSIARKYLLHNHLNLHTRVVSAVWDDATQKYRLTLKDERTGVEREETVEAIVSATGVLSNPAYPIDIPDLDKFSGPMFHSARWNHDVSLSGKRIGVIGNAASAFPLLRRLTTKSLTEHIEATAPKEYVSKLIPDYAPGCRRILLDTGYMKSLHQENVTLVWDNIGKVVPEGIVKKDGELIPLDVIVLATGFDLESMQVDMKGSGGKTMQEYFNEQGGPTAYLGTTVPGFPNYFMLMGPNTTTGHNSIVFSEEAQIDYAVQLLKPVIEKKATSFAVRPEAADEYNRLIKKLFGGSVFMACKSWYRANREGKNTVIFPGPLILFWWWARRPRWGDYEARGADAWIKERRRRTLIRIVFMVLLLLGLAGAAQPPARDVSRAVLAKLLSRVPERFKFLRRWS</sequence>
<dbReference type="Gene3D" id="3.50.50.60">
    <property type="entry name" value="FAD/NAD(P)-binding domain"/>
    <property type="match status" value="2"/>
</dbReference>
<evidence type="ECO:0008006" key="6">
    <source>
        <dbReference type="Google" id="ProtNLM"/>
    </source>
</evidence>
<comment type="similarity">
    <text evidence="1">Belongs to the FAD-binding monooxygenase family.</text>
</comment>
<dbReference type="SUPFAM" id="SSF51905">
    <property type="entry name" value="FAD/NAD(P)-binding domain"/>
    <property type="match status" value="2"/>
</dbReference>
<evidence type="ECO:0000313" key="5">
    <source>
        <dbReference type="Proteomes" id="UP000308199"/>
    </source>
</evidence>
<dbReference type="OrthoDB" id="74360at2759"/>
<keyword evidence="3" id="KW-0812">Transmembrane</keyword>
<evidence type="ECO:0000256" key="3">
    <source>
        <dbReference type="SAM" id="Phobius"/>
    </source>
</evidence>
<keyword evidence="3" id="KW-0472">Membrane</keyword>
<feature type="transmembrane region" description="Helical" evidence="3">
    <location>
        <begin position="440"/>
        <end position="458"/>
    </location>
</feature>
<keyword evidence="2" id="KW-0560">Oxidoreductase</keyword>
<keyword evidence="5" id="KW-1185">Reference proteome</keyword>
<evidence type="ECO:0000256" key="2">
    <source>
        <dbReference type="ARBA" id="ARBA00023002"/>
    </source>
</evidence>
<dbReference type="PRINTS" id="PR00370">
    <property type="entry name" value="FMOXYGENASE"/>
</dbReference>
<dbReference type="InterPro" id="IPR051209">
    <property type="entry name" value="FAD-bind_Monooxygenase_sf"/>
</dbReference>
<dbReference type="Proteomes" id="UP000308199">
    <property type="component" value="Unassembled WGS sequence"/>
</dbReference>
<dbReference type="InterPro" id="IPR036188">
    <property type="entry name" value="FAD/NAD-bd_sf"/>
</dbReference>
<dbReference type="GO" id="GO:0050660">
    <property type="term" value="F:flavin adenine dinucleotide binding"/>
    <property type="evidence" value="ECO:0007669"/>
    <property type="project" value="InterPro"/>
</dbReference>
<dbReference type="PANTHER" id="PTHR42877">
    <property type="entry name" value="L-ORNITHINE N(5)-MONOOXYGENASE-RELATED"/>
    <property type="match status" value="1"/>
</dbReference>
<dbReference type="PANTHER" id="PTHR42877:SF4">
    <property type="entry name" value="FAD_NAD(P)-BINDING DOMAIN-CONTAINING PROTEIN-RELATED"/>
    <property type="match status" value="1"/>
</dbReference>
<gene>
    <name evidence="4" type="ORF">EW145_g1154</name>
</gene>
<proteinExistence type="inferred from homology"/>
<comment type="caution">
    <text evidence="4">The sequence shown here is derived from an EMBL/GenBank/DDBJ whole genome shotgun (WGS) entry which is preliminary data.</text>
</comment>
<reference evidence="4 5" key="1">
    <citation type="submission" date="2019-02" db="EMBL/GenBank/DDBJ databases">
        <title>Genome sequencing of the rare red list fungi Phellinidium pouzarii.</title>
        <authorList>
            <person name="Buettner E."/>
            <person name="Kellner H."/>
        </authorList>
    </citation>
    <scope>NUCLEOTIDE SEQUENCE [LARGE SCALE GENOMIC DNA]</scope>
    <source>
        <strain evidence="4 5">DSM 108285</strain>
    </source>
</reference>
<evidence type="ECO:0000256" key="1">
    <source>
        <dbReference type="ARBA" id="ARBA00010139"/>
    </source>
</evidence>
<dbReference type="InterPro" id="IPR000960">
    <property type="entry name" value="Flavin_mOase"/>
</dbReference>
<dbReference type="GO" id="GO:0004499">
    <property type="term" value="F:N,N-dimethylaniline monooxygenase activity"/>
    <property type="evidence" value="ECO:0007669"/>
    <property type="project" value="InterPro"/>
</dbReference>
<dbReference type="GO" id="GO:0050661">
    <property type="term" value="F:NADP binding"/>
    <property type="evidence" value="ECO:0007669"/>
    <property type="project" value="InterPro"/>
</dbReference>
<keyword evidence="3" id="KW-1133">Transmembrane helix</keyword>
<name>A0A4S4LHE9_9AGAM</name>